<name>C4L807_TOLAT</name>
<proteinExistence type="predicted"/>
<dbReference type="PROSITE" id="PS51257">
    <property type="entry name" value="PROKAR_LIPOPROTEIN"/>
    <property type="match status" value="1"/>
</dbReference>
<dbReference type="STRING" id="595494.Tola_0176"/>
<sequence>MPLSRFVLSGLLIALVGCNTTSVPGKNTQTLVASDMSARLQQELSPLFSGTIQRQAEQAVFTPCGSNQQWQLVMDDSFWQQWQQLGSPQTLQASLSGQLSPGAGRGAPFSLEAKHVSRITTDQSICQNSSENYLLKAGNNQPFWSLIIDGQQASLTTPDGVDSYQLTDVTRPAEKQLQLALDNQSGKQATLNLRPGYCQDADSQQWLGYVVTLELDDGQTLSGCAEQGKSLTQQQPAHDWQGHDDTQKADISLVLESNYQAKMIHTRETGPEVIYDGAWQPQNDQTIRVMFNQRMGLPINESITFHWKDNTLTADYRELEAGKAYFDKPLVLTTKDGRENTVTTDSATLPTGSAAVVVAPPATQEIPAGESSFAQNETVLNGAAAIAATSMTSGMANNSSAVMSGTATAATLASFSAGILQASVQADNTIEQALRQFLESSGSQASGTQYRYVKADLNGDGSLDALAEMNWCDKSGCVWLVLQGNNGQYQQVGRLEGFSGTVMVAPSAHNGWFDLLIPSAEQANTYLTLEHDGSAYPSRPAVSNQPQPDPNTLLQLRFEGDNWLTIP</sequence>
<accession>C4L807</accession>
<organism evidence="1 2">
    <name type="scientific">Tolumonas auensis (strain DSM 9187 / NBRC 110442 / TA 4)</name>
    <dbReference type="NCBI Taxonomy" id="595494"/>
    <lineage>
        <taxon>Bacteria</taxon>
        <taxon>Pseudomonadati</taxon>
        <taxon>Pseudomonadota</taxon>
        <taxon>Gammaproteobacteria</taxon>
        <taxon>Aeromonadales</taxon>
        <taxon>Aeromonadaceae</taxon>
        <taxon>Tolumonas</taxon>
    </lineage>
</organism>
<dbReference type="EMBL" id="CP001616">
    <property type="protein sequence ID" value="ACQ91806.1"/>
    <property type="molecule type" value="Genomic_DNA"/>
</dbReference>
<dbReference type="AlphaFoldDB" id="C4L807"/>
<gene>
    <name evidence="1" type="ordered locus">Tola_0176</name>
</gene>
<protein>
    <recommendedName>
        <fullName evidence="3">Lipoprotein</fullName>
    </recommendedName>
</protein>
<dbReference type="Proteomes" id="UP000009073">
    <property type="component" value="Chromosome"/>
</dbReference>
<keyword evidence="2" id="KW-1185">Reference proteome</keyword>
<dbReference type="HOGENOM" id="CLU_040034_0_0_6"/>
<evidence type="ECO:0000313" key="1">
    <source>
        <dbReference type="EMBL" id="ACQ91806.1"/>
    </source>
</evidence>
<reference evidence="2" key="1">
    <citation type="submission" date="2009-05" db="EMBL/GenBank/DDBJ databases">
        <title>Complete sequence of Tolumonas auensis DSM 9187.</title>
        <authorList>
            <consortium name="US DOE Joint Genome Institute"/>
            <person name="Lucas S."/>
            <person name="Copeland A."/>
            <person name="Lapidus A."/>
            <person name="Glavina del Rio T."/>
            <person name="Tice H."/>
            <person name="Bruce D."/>
            <person name="Goodwin L."/>
            <person name="Pitluck S."/>
            <person name="Chertkov O."/>
            <person name="Brettin T."/>
            <person name="Detter J.C."/>
            <person name="Han C."/>
            <person name="Larimer F."/>
            <person name="Land M."/>
            <person name="Hauser L."/>
            <person name="Kyrpides N."/>
            <person name="Mikhailova N."/>
            <person name="Spring S."/>
            <person name="Beller H."/>
        </authorList>
    </citation>
    <scope>NUCLEOTIDE SEQUENCE [LARGE SCALE GENOMIC DNA]</scope>
    <source>
        <strain evidence="2">DSM 9187 / TA4</strain>
    </source>
</reference>
<dbReference type="RefSeq" id="WP_012728405.1">
    <property type="nucleotide sequence ID" value="NC_012691.1"/>
</dbReference>
<dbReference type="eggNOG" id="COG3650">
    <property type="taxonomic scope" value="Bacteria"/>
</dbReference>
<dbReference type="KEGG" id="tau:Tola_0176"/>
<evidence type="ECO:0000313" key="2">
    <source>
        <dbReference type="Proteomes" id="UP000009073"/>
    </source>
</evidence>
<evidence type="ECO:0008006" key="3">
    <source>
        <dbReference type="Google" id="ProtNLM"/>
    </source>
</evidence>
<dbReference type="OrthoDB" id="5348860at2"/>
<reference evidence="1 2" key="2">
    <citation type="journal article" date="2011" name="Stand. Genomic Sci.">
        <title>Complete genome sequence of Tolumonas auensis type strain (TA 4).</title>
        <authorList>
            <person name="Chertkov O."/>
            <person name="Copeland A."/>
            <person name="Lucas S."/>
            <person name="Lapidus A."/>
            <person name="Berry K.W."/>
            <person name="Detter J.C."/>
            <person name="Del Rio T.G."/>
            <person name="Hammon N."/>
            <person name="Dalin E."/>
            <person name="Tice H."/>
            <person name="Pitluck S."/>
            <person name="Richardson P."/>
            <person name="Bruce D."/>
            <person name="Goodwin L."/>
            <person name="Han C."/>
            <person name="Tapia R."/>
            <person name="Saunders E."/>
            <person name="Schmutz J."/>
            <person name="Brettin T."/>
            <person name="Larimer F."/>
            <person name="Land M."/>
            <person name="Hauser L."/>
            <person name="Spring S."/>
            <person name="Rohde M."/>
            <person name="Kyrpides N.C."/>
            <person name="Ivanova N."/>
            <person name="Goker M."/>
            <person name="Beller H.R."/>
            <person name="Klenk H.P."/>
            <person name="Woyke T."/>
        </authorList>
    </citation>
    <scope>NUCLEOTIDE SEQUENCE [LARGE SCALE GENOMIC DNA]</scope>
    <source>
        <strain evidence="2">DSM 9187 / TA4</strain>
    </source>
</reference>